<keyword evidence="1" id="KW-1133">Transmembrane helix</keyword>
<dbReference type="EMBL" id="CP065592">
    <property type="protein sequence ID" value="QPQ55190.1"/>
    <property type="molecule type" value="Genomic_DNA"/>
</dbReference>
<gene>
    <name evidence="2" type="ORF">IC614_00790</name>
</gene>
<reference evidence="2 3" key="1">
    <citation type="submission" date="2020-11" db="EMBL/GenBank/DDBJ databases">
        <title>Genome seq and assembly of Sphingosinicella sp.</title>
        <authorList>
            <person name="Chhetri G."/>
        </authorList>
    </citation>
    <scope>NUCLEOTIDE SEQUENCE [LARGE SCALE GENOMIC DNA]</scope>
    <source>
        <strain evidence="2 3">UDD2</strain>
    </source>
</reference>
<protein>
    <submittedName>
        <fullName evidence="2">Uncharacterized protein</fullName>
    </submittedName>
</protein>
<evidence type="ECO:0000313" key="2">
    <source>
        <dbReference type="EMBL" id="QPQ55190.1"/>
    </source>
</evidence>
<accession>A0A7T2GJU6</accession>
<evidence type="ECO:0000256" key="1">
    <source>
        <dbReference type="SAM" id="Phobius"/>
    </source>
</evidence>
<keyword evidence="1" id="KW-0472">Membrane</keyword>
<proteinExistence type="predicted"/>
<keyword evidence="1" id="KW-0812">Transmembrane</keyword>
<dbReference type="RefSeq" id="WP_200971865.1">
    <property type="nucleotide sequence ID" value="NZ_CP065592.1"/>
</dbReference>
<dbReference type="KEGG" id="sflv:IC614_00790"/>
<feature type="transmembrane region" description="Helical" evidence="1">
    <location>
        <begin position="117"/>
        <end position="147"/>
    </location>
</feature>
<sequence>MRFKALNTSYLRRLGLLGDEVIVRLEGASLILQGEKSGMLAIPAGSVDRLRQFRMEAVQTTLGDLPGGVSPSLVETKIWWDGKKKPVLITPYQQHANYAKIMRDFGRQIWTLRGSRLYLGAGPLTAILNLLLVGIPVLFLFACAFWFALTDGGWWWAAAAAILLFFGWYGGRNIISRWPRPIRNFEQFEAELR</sequence>
<evidence type="ECO:0000313" key="3">
    <source>
        <dbReference type="Proteomes" id="UP000594873"/>
    </source>
</evidence>
<dbReference type="AlphaFoldDB" id="A0A7T2GJU6"/>
<name>A0A7T2GJU6_9SPHN</name>
<organism evidence="2 3">
    <name type="scientific">Allosphingosinicella flava</name>
    <dbReference type="NCBI Taxonomy" id="2771430"/>
    <lineage>
        <taxon>Bacteria</taxon>
        <taxon>Pseudomonadati</taxon>
        <taxon>Pseudomonadota</taxon>
        <taxon>Alphaproteobacteria</taxon>
        <taxon>Sphingomonadales</taxon>
        <taxon>Sphingomonadaceae</taxon>
        <taxon>Allosphingosinicella</taxon>
    </lineage>
</organism>
<keyword evidence="3" id="KW-1185">Reference proteome</keyword>
<feature type="transmembrane region" description="Helical" evidence="1">
    <location>
        <begin position="153"/>
        <end position="171"/>
    </location>
</feature>
<dbReference type="Proteomes" id="UP000594873">
    <property type="component" value="Chromosome"/>
</dbReference>